<feature type="transmembrane region" description="Helical" evidence="1">
    <location>
        <begin position="32"/>
        <end position="55"/>
    </location>
</feature>
<name>A0A177YJF4_9NOCA</name>
<dbReference type="AlphaFoldDB" id="A0A177YJF4"/>
<proteinExistence type="predicted"/>
<evidence type="ECO:0000313" key="2">
    <source>
        <dbReference type="EMBL" id="OAK55410.1"/>
    </source>
</evidence>
<keyword evidence="3" id="KW-1185">Reference proteome</keyword>
<keyword evidence="1" id="KW-0472">Membrane</keyword>
<dbReference type="Proteomes" id="UP000077519">
    <property type="component" value="Unassembled WGS sequence"/>
</dbReference>
<gene>
    <name evidence="2" type="ORF">A3K89_19955</name>
</gene>
<sequence length="89" mass="9647">MRVVGVAATTVTQVHALATWWDGIELWVTGLPFVPQSIVVLLVLVPIAFGVARLFDRVLAEVLRALGRDARSDRDVAVATDDSPSREGH</sequence>
<keyword evidence="1" id="KW-0812">Transmembrane</keyword>
<dbReference type="EMBL" id="LVHI01000010">
    <property type="protein sequence ID" value="OAK55410.1"/>
    <property type="molecule type" value="Genomic_DNA"/>
</dbReference>
<protein>
    <submittedName>
        <fullName evidence="2">Uncharacterized protein</fullName>
    </submittedName>
</protein>
<evidence type="ECO:0000313" key="3">
    <source>
        <dbReference type="Proteomes" id="UP000077519"/>
    </source>
</evidence>
<comment type="caution">
    <text evidence="2">The sequence shown here is derived from an EMBL/GenBank/DDBJ whole genome shotgun (WGS) entry which is preliminary data.</text>
</comment>
<reference evidence="2 3" key="1">
    <citation type="submission" date="2016-03" db="EMBL/GenBank/DDBJ databases">
        <title>Genome sequence of Rhodococcus kyotonensis KB10.</title>
        <authorList>
            <person name="Jeong H."/>
            <person name="Hong C.E."/>
            <person name="Jo S.H."/>
            <person name="Park J.M."/>
        </authorList>
    </citation>
    <scope>NUCLEOTIDE SEQUENCE [LARGE SCALE GENOMIC DNA]</scope>
    <source>
        <strain evidence="2 3">KB10</strain>
    </source>
</reference>
<evidence type="ECO:0000256" key="1">
    <source>
        <dbReference type="SAM" id="Phobius"/>
    </source>
</evidence>
<organism evidence="2 3">
    <name type="scientific">Rhodococcoides kyotonense</name>
    <dbReference type="NCBI Taxonomy" id="398843"/>
    <lineage>
        <taxon>Bacteria</taxon>
        <taxon>Bacillati</taxon>
        <taxon>Actinomycetota</taxon>
        <taxon>Actinomycetes</taxon>
        <taxon>Mycobacteriales</taxon>
        <taxon>Nocardiaceae</taxon>
        <taxon>Rhodococcoides</taxon>
    </lineage>
</organism>
<keyword evidence="1" id="KW-1133">Transmembrane helix</keyword>
<accession>A0A177YJF4</accession>